<gene>
    <name evidence="2" type="ORF">CCOS01_17004</name>
</gene>
<dbReference type="Proteomes" id="UP001240678">
    <property type="component" value="Unassembled WGS sequence"/>
</dbReference>
<proteinExistence type="predicted"/>
<name>A0AAI9YEY1_9PEZI</name>
<keyword evidence="3" id="KW-1185">Reference proteome</keyword>
<evidence type="ECO:0000256" key="1">
    <source>
        <dbReference type="SAM" id="MobiDB-lite"/>
    </source>
</evidence>
<feature type="region of interest" description="Disordered" evidence="1">
    <location>
        <begin position="42"/>
        <end position="65"/>
    </location>
</feature>
<evidence type="ECO:0000313" key="2">
    <source>
        <dbReference type="EMBL" id="KAK1503828.1"/>
    </source>
</evidence>
<protein>
    <submittedName>
        <fullName evidence="2">Uncharacterized protein</fullName>
    </submittedName>
</protein>
<accession>A0AAI9YEY1</accession>
<comment type="caution">
    <text evidence="2">The sequence shown here is derived from an EMBL/GenBank/DDBJ whole genome shotgun (WGS) entry which is preliminary data.</text>
</comment>
<dbReference type="RefSeq" id="XP_060304307.1">
    <property type="nucleotide sequence ID" value="XM_060465138.1"/>
</dbReference>
<evidence type="ECO:0000313" key="3">
    <source>
        <dbReference type="Proteomes" id="UP001240678"/>
    </source>
</evidence>
<dbReference type="AlphaFoldDB" id="A0AAI9YEY1"/>
<dbReference type="GeneID" id="85348685"/>
<sequence length="65" mass="7148">MVRRMGLAGLPFTRTDVRHRPYSRSGVTASALPGEPFLFWQDFPTTVPPSPTSDHLGSSQDEDCA</sequence>
<reference evidence="2 3" key="1">
    <citation type="submission" date="2016-10" db="EMBL/GenBank/DDBJ databases">
        <title>The genome sequence of Colletotrichum fioriniae PJ7.</title>
        <authorList>
            <person name="Baroncelli R."/>
        </authorList>
    </citation>
    <scope>NUCLEOTIDE SEQUENCE [LARGE SCALE GENOMIC DNA]</scope>
    <source>
        <strain evidence="2 3">IMI 309622</strain>
    </source>
</reference>
<dbReference type="EMBL" id="MOOE01000037">
    <property type="protein sequence ID" value="KAK1503828.1"/>
    <property type="molecule type" value="Genomic_DNA"/>
</dbReference>
<organism evidence="2 3">
    <name type="scientific">Colletotrichum costaricense</name>
    <dbReference type="NCBI Taxonomy" id="1209916"/>
    <lineage>
        <taxon>Eukaryota</taxon>
        <taxon>Fungi</taxon>
        <taxon>Dikarya</taxon>
        <taxon>Ascomycota</taxon>
        <taxon>Pezizomycotina</taxon>
        <taxon>Sordariomycetes</taxon>
        <taxon>Hypocreomycetidae</taxon>
        <taxon>Glomerellales</taxon>
        <taxon>Glomerellaceae</taxon>
        <taxon>Colletotrichum</taxon>
        <taxon>Colletotrichum acutatum species complex</taxon>
    </lineage>
</organism>